<proteinExistence type="predicted"/>
<dbReference type="EMBL" id="JANHEB010000103">
    <property type="protein sequence ID" value="MCQ6288923.1"/>
    <property type="molecule type" value="Genomic_DNA"/>
</dbReference>
<organism evidence="1 2">
    <name type="scientific">Bacillus cereus</name>
    <dbReference type="NCBI Taxonomy" id="1396"/>
    <lineage>
        <taxon>Bacteria</taxon>
        <taxon>Bacillati</taxon>
        <taxon>Bacillota</taxon>
        <taxon>Bacilli</taxon>
        <taxon>Bacillales</taxon>
        <taxon>Bacillaceae</taxon>
        <taxon>Bacillus</taxon>
        <taxon>Bacillus cereus group</taxon>
    </lineage>
</organism>
<gene>
    <name evidence="1" type="ORF">NPM19_30545</name>
</gene>
<evidence type="ECO:0000313" key="2">
    <source>
        <dbReference type="Proteomes" id="UP001204643"/>
    </source>
</evidence>
<evidence type="ECO:0000313" key="1">
    <source>
        <dbReference type="EMBL" id="MCQ6288923.1"/>
    </source>
</evidence>
<dbReference type="RefSeq" id="WP_186323859.1">
    <property type="nucleotide sequence ID" value="NZ_CP031778.1"/>
</dbReference>
<protein>
    <submittedName>
        <fullName evidence="1">Uncharacterized protein</fullName>
    </submittedName>
</protein>
<sequence>MYVFDVHYQVNGREHKKSWLLAWPEEGFQLKNEVQGILNEEYKEKVTIIETDLEEF</sequence>
<comment type="caution">
    <text evidence="1">The sequence shown here is derived from an EMBL/GenBank/DDBJ whole genome shotgun (WGS) entry which is preliminary data.</text>
</comment>
<dbReference type="Proteomes" id="UP001204643">
    <property type="component" value="Unassembled WGS sequence"/>
</dbReference>
<accession>A0AAW5L5M4</accession>
<dbReference type="AlphaFoldDB" id="A0AAW5L5M4"/>
<name>A0AAW5L5M4_BACCE</name>
<reference evidence="1" key="1">
    <citation type="submission" date="2022-07" db="EMBL/GenBank/DDBJ databases">
        <title>Identification and characterization of Bacillus thuringiensis and other Bacillus cereus group isolates from spinach by whole genome sequencing.</title>
        <authorList>
            <person name="Zao X."/>
            <person name="Zervas A."/>
            <person name="Hendriks M."/>
            <person name="Rajkovic A."/>
            <person name="Van Overbeek L."/>
            <person name="Hendriksen N.B."/>
            <person name="Uyttendaele M."/>
        </authorList>
    </citation>
    <scope>NUCLEOTIDE SEQUENCE</scope>
    <source>
        <strain evidence="1">781001F-1</strain>
    </source>
</reference>